<accession>A0AA38K7F0</accession>
<feature type="region of interest" description="Disordered" evidence="1">
    <location>
        <begin position="70"/>
        <end position="102"/>
    </location>
</feature>
<name>A0AA38K7F0_9AGAR</name>
<feature type="compositionally biased region" description="Polar residues" evidence="1">
    <location>
        <begin position="174"/>
        <end position="194"/>
    </location>
</feature>
<reference evidence="2" key="1">
    <citation type="submission" date="2022-08" db="EMBL/GenBank/DDBJ databases">
        <authorList>
            <consortium name="DOE Joint Genome Institute"/>
            <person name="Min B."/>
            <person name="Riley R."/>
            <person name="Sierra-Patev S."/>
            <person name="Naranjo-Ortiz M."/>
            <person name="Looney B."/>
            <person name="Konkel Z."/>
            <person name="Slot J.C."/>
            <person name="Sakamoto Y."/>
            <person name="Steenwyk J.L."/>
            <person name="Rokas A."/>
            <person name="Carro J."/>
            <person name="Camarero S."/>
            <person name="Ferreira P."/>
            <person name="Molpeceres G."/>
            <person name="Ruiz-Duenas F.J."/>
            <person name="Serrano A."/>
            <person name="Henrissat B."/>
            <person name="Drula E."/>
            <person name="Hughes K.W."/>
            <person name="Mata J.L."/>
            <person name="Ishikawa N.K."/>
            <person name="Vargas-Isla R."/>
            <person name="Ushijima S."/>
            <person name="Smith C.A."/>
            <person name="Ahrendt S."/>
            <person name="Andreopoulos W."/>
            <person name="He G."/>
            <person name="Labutti K."/>
            <person name="Lipzen A."/>
            <person name="Ng V."/>
            <person name="Sandor L."/>
            <person name="Barry K."/>
            <person name="Martinez A.T."/>
            <person name="Xiao Y."/>
            <person name="Gibbons J.G."/>
            <person name="Terashima K."/>
            <person name="Hibbett D.S."/>
            <person name="Grigoriev I.V."/>
        </authorList>
    </citation>
    <scope>NUCLEOTIDE SEQUENCE</scope>
    <source>
        <strain evidence="2">TFB10291</strain>
    </source>
</reference>
<feature type="region of interest" description="Disordered" evidence="1">
    <location>
        <begin position="145"/>
        <end position="420"/>
    </location>
</feature>
<evidence type="ECO:0000256" key="1">
    <source>
        <dbReference type="SAM" id="MobiDB-lite"/>
    </source>
</evidence>
<keyword evidence="3" id="KW-1185">Reference proteome</keyword>
<gene>
    <name evidence="2" type="ORF">GGU10DRAFT_381820</name>
</gene>
<feature type="compositionally biased region" description="Basic and acidic residues" evidence="1">
    <location>
        <begin position="382"/>
        <end position="398"/>
    </location>
</feature>
<feature type="compositionally biased region" description="Basic and acidic residues" evidence="1">
    <location>
        <begin position="207"/>
        <end position="345"/>
    </location>
</feature>
<feature type="compositionally biased region" description="Acidic residues" evidence="1">
    <location>
        <begin position="361"/>
        <end position="374"/>
    </location>
</feature>
<feature type="non-terminal residue" evidence="2">
    <location>
        <position position="420"/>
    </location>
</feature>
<dbReference type="AlphaFoldDB" id="A0AA38K7F0"/>
<sequence>MPTRPEGRVLLLLTEPGTRTLLPETVCPLVGRGTSPFAGTTPTDGADGRSAESVACKRFKPFVRAISSAGPDCPSAELETPSRFEGPLADEPSADPKTESPLEATEPELAFELVSAKWFKVPKRFPESRFPALDATPKALARRVAMEEAAEEMTEGSHADGSEVILENLKKGQSHQSSPSIVTSLPTPSPSGLNSPARRAIRIVAPDNKKLEDKEREESQAKAAAVEKERKAKEDERLRKKKEDLERKEKEQAERKAKEEAERKSKDEADRQAKEEAERKAREEAEQKAKEEEEERQRLKAEEEEKKRIAEEERLREEKLKLEAEKQRREQEERRKEEEQMRLLKEEEEAAAAAKIKVEQEAEAQVEEQEEGEVLEPLIQQSDEKAAETNPDEQKPLRIDTAAPSEPLPKRRPGRLDLST</sequence>
<evidence type="ECO:0000313" key="2">
    <source>
        <dbReference type="EMBL" id="KAJ3779769.1"/>
    </source>
</evidence>
<evidence type="ECO:0000313" key="3">
    <source>
        <dbReference type="Proteomes" id="UP001163798"/>
    </source>
</evidence>
<comment type="caution">
    <text evidence="2">The sequence shown here is derived from an EMBL/GenBank/DDBJ whole genome shotgun (WGS) entry which is preliminary data.</text>
</comment>
<dbReference type="Proteomes" id="UP001163798">
    <property type="component" value="Unassembled WGS sequence"/>
</dbReference>
<protein>
    <submittedName>
        <fullName evidence="2">Uncharacterized protein</fullName>
    </submittedName>
</protein>
<dbReference type="EMBL" id="MU794246">
    <property type="protein sequence ID" value="KAJ3779769.1"/>
    <property type="molecule type" value="Genomic_DNA"/>
</dbReference>
<organism evidence="2 3">
    <name type="scientific">Lentinula aff. detonsa</name>
    <dbReference type="NCBI Taxonomy" id="2804958"/>
    <lineage>
        <taxon>Eukaryota</taxon>
        <taxon>Fungi</taxon>
        <taxon>Dikarya</taxon>
        <taxon>Basidiomycota</taxon>
        <taxon>Agaricomycotina</taxon>
        <taxon>Agaricomycetes</taxon>
        <taxon>Agaricomycetidae</taxon>
        <taxon>Agaricales</taxon>
        <taxon>Marasmiineae</taxon>
        <taxon>Omphalotaceae</taxon>
        <taxon>Lentinula</taxon>
    </lineage>
</organism>
<proteinExistence type="predicted"/>